<dbReference type="EMBL" id="FXAH01000006">
    <property type="protein sequence ID" value="SMF35958.1"/>
    <property type="molecule type" value="Genomic_DNA"/>
</dbReference>
<keyword evidence="3" id="KW-1185">Reference proteome</keyword>
<dbReference type="Proteomes" id="UP000192911">
    <property type="component" value="Unassembled WGS sequence"/>
</dbReference>
<evidence type="ECO:0000256" key="1">
    <source>
        <dbReference type="SAM" id="MobiDB-lite"/>
    </source>
</evidence>
<proteinExistence type="predicted"/>
<accession>A0A1X7ELM4</accession>
<protein>
    <submittedName>
        <fullName evidence="2">Uncharacterized protein</fullName>
    </submittedName>
</protein>
<gene>
    <name evidence="2" type="ORF">SAMN06295900_1069</name>
</gene>
<sequence length="531" mass="59965">MTPPLGYAPGVSVTHEQEQPGSSRSTSLAKYDWKALWESQGASPGFGAGRFMPPRDGVAQALSLVRDMSGEHTGARELYKEGRKLWFSVNMTDHDRILEYLQKLWRFEYSQFDNSVERDLRARYNPADESIANQLIREYLKFIGTDPGQVNGEQEALIWRVLNSNIYGRKFDSEVCRELVEKPFPEMMEATRQLGAEAFRELSELLGAQRSTEEKTKFLTELSRLIRNDVRPWFTRAPHVAGLIDDFDMHALEQALTNVSNGFEMISVPYLIVKCYNTIAMVDSQLLPQWFRDATANYTFNIVPKRSGARVNDPTPTSEYGIRLPAHPKYKKVEQLGQGAVNYTVKHSFVQPHQYNAAALRTGYPVVCGLSGSTNIVAFFIRSLKSRAATISEGAAILSVVAGLNFDGGHSLNETIPVYHATTKLPSKLPGDERQWRQWWNSHVGDDAGYRFSYDQLASLPDWTGGQKSMHRVLKRALSDTLDYFKSNDVLDSRNQDEIPRIRSGPRPLPLRAAPPDSDASGSEDYEYDYD</sequence>
<dbReference type="RefSeq" id="WP_085227715.1">
    <property type="nucleotide sequence ID" value="NZ_BSQD01000006.1"/>
</dbReference>
<feature type="compositionally biased region" description="Acidic residues" evidence="1">
    <location>
        <begin position="522"/>
        <end position="531"/>
    </location>
</feature>
<feature type="region of interest" description="Disordered" evidence="1">
    <location>
        <begin position="495"/>
        <end position="531"/>
    </location>
</feature>
<evidence type="ECO:0000313" key="3">
    <source>
        <dbReference type="Proteomes" id="UP000192911"/>
    </source>
</evidence>
<name>A0A1X7ELM4_TRICW</name>
<feature type="compositionally biased region" description="Low complexity" evidence="1">
    <location>
        <begin position="510"/>
        <end position="521"/>
    </location>
</feature>
<reference evidence="3" key="1">
    <citation type="submission" date="2017-04" db="EMBL/GenBank/DDBJ databases">
        <authorList>
            <person name="Varghese N."/>
            <person name="Submissions S."/>
        </authorList>
    </citation>
    <scope>NUCLEOTIDE SEQUENCE [LARGE SCALE GENOMIC DNA]</scope>
    <source>
        <strain evidence="3">Ballard 720</strain>
    </source>
</reference>
<organism evidence="2 3">
    <name type="scientific">Trinickia caryophylli</name>
    <name type="common">Paraburkholderia caryophylli</name>
    <dbReference type="NCBI Taxonomy" id="28094"/>
    <lineage>
        <taxon>Bacteria</taxon>
        <taxon>Pseudomonadati</taxon>
        <taxon>Pseudomonadota</taxon>
        <taxon>Betaproteobacteria</taxon>
        <taxon>Burkholderiales</taxon>
        <taxon>Burkholderiaceae</taxon>
        <taxon>Trinickia</taxon>
    </lineage>
</organism>
<dbReference type="GeneID" id="95550390"/>
<feature type="region of interest" description="Disordered" evidence="1">
    <location>
        <begin position="1"/>
        <end position="25"/>
    </location>
</feature>
<evidence type="ECO:0000313" key="2">
    <source>
        <dbReference type="EMBL" id="SMF35958.1"/>
    </source>
</evidence>
<dbReference type="OrthoDB" id="8771559at2"/>
<dbReference type="AlphaFoldDB" id="A0A1X7ELM4"/>